<accession>A0A3B0W891</accession>
<gene>
    <name evidence="2" type="ORF">MNBD_GAMMA05-669</name>
</gene>
<dbReference type="SMART" id="SM00260">
    <property type="entry name" value="CheW"/>
    <property type="match status" value="1"/>
</dbReference>
<reference evidence="2" key="1">
    <citation type="submission" date="2018-06" db="EMBL/GenBank/DDBJ databases">
        <authorList>
            <person name="Zhirakovskaya E."/>
        </authorList>
    </citation>
    <scope>NUCLEOTIDE SEQUENCE</scope>
</reference>
<dbReference type="AlphaFoldDB" id="A0A3B0W891"/>
<dbReference type="PROSITE" id="PS50851">
    <property type="entry name" value="CHEW"/>
    <property type="match status" value="1"/>
</dbReference>
<dbReference type="Gene3D" id="2.30.30.40">
    <property type="entry name" value="SH3 Domains"/>
    <property type="match status" value="1"/>
</dbReference>
<evidence type="ECO:0000259" key="1">
    <source>
        <dbReference type="PROSITE" id="PS50851"/>
    </source>
</evidence>
<evidence type="ECO:0000313" key="2">
    <source>
        <dbReference type="EMBL" id="VAW52145.1"/>
    </source>
</evidence>
<protein>
    <recommendedName>
        <fullName evidence="1">CheW-like domain-containing protein</fullName>
    </recommendedName>
</protein>
<dbReference type="Gene3D" id="2.40.50.180">
    <property type="entry name" value="CheA-289, Domain 4"/>
    <property type="match status" value="1"/>
</dbReference>
<sequence length="182" mass="19828">MLDKINVDENAESISEADGNLLDKSLEPKIRLITFQLENEVYGVKVCNVREILLLNQSFPVPGAPHFVMGITNIRGNVLTIIDARKRFNLPGVDLNNPEYKNSARMIVMESGEAAAAVLVDSVSDVIDVEEGSIDLNPKIKVHGDSMYISGVVTNSDGLVIILNVEEFLAEDNLSMNMAAGL</sequence>
<name>A0A3B0W891_9ZZZZ</name>
<dbReference type="EMBL" id="UOFE01000024">
    <property type="protein sequence ID" value="VAW52145.1"/>
    <property type="molecule type" value="Genomic_DNA"/>
</dbReference>
<dbReference type="SUPFAM" id="SSF50341">
    <property type="entry name" value="CheW-like"/>
    <property type="match status" value="1"/>
</dbReference>
<feature type="domain" description="CheW-like" evidence="1">
    <location>
        <begin position="29"/>
        <end position="174"/>
    </location>
</feature>
<proteinExistence type="predicted"/>
<dbReference type="InterPro" id="IPR002545">
    <property type="entry name" value="CheW-lke_dom"/>
</dbReference>
<organism evidence="2">
    <name type="scientific">hydrothermal vent metagenome</name>
    <dbReference type="NCBI Taxonomy" id="652676"/>
    <lineage>
        <taxon>unclassified sequences</taxon>
        <taxon>metagenomes</taxon>
        <taxon>ecological metagenomes</taxon>
    </lineage>
</organism>
<dbReference type="PANTHER" id="PTHR22617:SF23">
    <property type="entry name" value="CHEMOTAXIS PROTEIN CHEW"/>
    <property type="match status" value="1"/>
</dbReference>
<dbReference type="InterPro" id="IPR039315">
    <property type="entry name" value="CheW"/>
</dbReference>
<dbReference type="InterPro" id="IPR036061">
    <property type="entry name" value="CheW-like_dom_sf"/>
</dbReference>
<dbReference type="GO" id="GO:0007165">
    <property type="term" value="P:signal transduction"/>
    <property type="evidence" value="ECO:0007669"/>
    <property type="project" value="InterPro"/>
</dbReference>
<dbReference type="PANTHER" id="PTHR22617">
    <property type="entry name" value="CHEMOTAXIS SENSOR HISTIDINE KINASE-RELATED"/>
    <property type="match status" value="1"/>
</dbReference>
<dbReference type="GO" id="GO:0005829">
    <property type="term" value="C:cytosol"/>
    <property type="evidence" value="ECO:0007669"/>
    <property type="project" value="TreeGrafter"/>
</dbReference>
<dbReference type="GO" id="GO:0006935">
    <property type="term" value="P:chemotaxis"/>
    <property type="evidence" value="ECO:0007669"/>
    <property type="project" value="InterPro"/>
</dbReference>
<dbReference type="Pfam" id="PF01584">
    <property type="entry name" value="CheW"/>
    <property type="match status" value="1"/>
</dbReference>